<protein>
    <submittedName>
        <fullName evidence="1">Uncharacterized protein</fullName>
    </submittedName>
</protein>
<dbReference type="Proteomes" id="UP000823775">
    <property type="component" value="Unassembled WGS sequence"/>
</dbReference>
<reference evidence="1 2" key="1">
    <citation type="journal article" date="2021" name="BMC Genomics">
        <title>Datura genome reveals duplications of psychoactive alkaloid biosynthetic genes and high mutation rate following tissue culture.</title>
        <authorList>
            <person name="Rajewski A."/>
            <person name="Carter-House D."/>
            <person name="Stajich J."/>
            <person name="Litt A."/>
        </authorList>
    </citation>
    <scope>NUCLEOTIDE SEQUENCE [LARGE SCALE GENOMIC DNA]</scope>
    <source>
        <strain evidence="1">AR-01</strain>
    </source>
</reference>
<sequence>MFESSIKPPNKEISGRLEQLCGLFLSMHWDGYTSFLSRRQPSLCVMHAIAQMCLCDANLYHTHFLDPQDWILQLLFLLELGLESLAVRRSPVHRVSPCAGMAKHHSTRGANLACASHMP</sequence>
<dbReference type="EMBL" id="JACEIK010007949">
    <property type="protein sequence ID" value="MCE3050852.1"/>
    <property type="molecule type" value="Genomic_DNA"/>
</dbReference>
<gene>
    <name evidence="1" type="ORF">HAX54_048291</name>
</gene>
<accession>A0ABS8WMW9</accession>
<name>A0ABS8WMW9_DATST</name>
<evidence type="ECO:0000313" key="1">
    <source>
        <dbReference type="EMBL" id="MCE3050852.1"/>
    </source>
</evidence>
<proteinExistence type="predicted"/>
<organism evidence="1 2">
    <name type="scientific">Datura stramonium</name>
    <name type="common">Jimsonweed</name>
    <name type="synonym">Common thornapple</name>
    <dbReference type="NCBI Taxonomy" id="4076"/>
    <lineage>
        <taxon>Eukaryota</taxon>
        <taxon>Viridiplantae</taxon>
        <taxon>Streptophyta</taxon>
        <taxon>Embryophyta</taxon>
        <taxon>Tracheophyta</taxon>
        <taxon>Spermatophyta</taxon>
        <taxon>Magnoliopsida</taxon>
        <taxon>eudicotyledons</taxon>
        <taxon>Gunneridae</taxon>
        <taxon>Pentapetalae</taxon>
        <taxon>asterids</taxon>
        <taxon>lamiids</taxon>
        <taxon>Solanales</taxon>
        <taxon>Solanaceae</taxon>
        <taxon>Solanoideae</taxon>
        <taxon>Datureae</taxon>
        <taxon>Datura</taxon>
    </lineage>
</organism>
<comment type="caution">
    <text evidence="1">The sequence shown here is derived from an EMBL/GenBank/DDBJ whole genome shotgun (WGS) entry which is preliminary data.</text>
</comment>
<evidence type="ECO:0000313" key="2">
    <source>
        <dbReference type="Proteomes" id="UP000823775"/>
    </source>
</evidence>
<keyword evidence="2" id="KW-1185">Reference proteome</keyword>